<keyword evidence="2" id="KW-0472">Membrane</keyword>
<evidence type="ECO:0000313" key="4">
    <source>
        <dbReference type="Proteomes" id="UP000078046"/>
    </source>
</evidence>
<evidence type="ECO:0000256" key="1">
    <source>
        <dbReference type="ARBA" id="ARBA00004370"/>
    </source>
</evidence>
<dbReference type="EMBL" id="LWCA01002328">
    <property type="protein sequence ID" value="OAF63937.1"/>
    <property type="molecule type" value="Genomic_DNA"/>
</dbReference>
<dbReference type="InterPro" id="IPR043202">
    <property type="entry name" value="Band-7_stomatin-like"/>
</dbReference>
<comment type="caution">
    <text evidence="3">The sequence shown here is derived from an EMBL/GenBank/DDBJ whole genome shotgun (WGS) entry which is preliminary data.</text>
</comment>
<dbReference type="OrthoDB" id="2105077at2759"/>
<name>A0A177APJ0_9BILA</name>
<dbReference type="Proteomes" id="UP000078046">
    <property type="component" value="Unassembled WGS sequence"/>
</dbReference>
<dbReference type="InterPro" id="IPR001972">
    <property type="entry name" value="Stomatin_HflK_fam"/>
</dbReference>
<accession>A0A177APJ0</accession>
<sequence length="48" mass="5117">KDVQLPIQMQKSMSAVAEATREAEAKVIMALGEKNSAQSIKEASDIIG</sequence>
<dbReference type="GO" id="GO:0005886">
    <property type="term" value="C:plasma membrane"/>
    <property type="evidence" value="ECO:0007669"/>
    <property type="project" value="InterPro"/>
</dbReference>
<comment type="subcellular location">
    <subcellularLocation>
        <location evidence="1">Membrane</location>
    </subcellularLocation>
</comment>
<keyword evidence="4" id="KW-1185">Reference proteome</keyword>
<dbReference type="Gene3D" id="6.10.250.2090">
    <property type="match status" value="1"/>
</dbReference>
<dbReference type="PANTHER" id="PTHR10264">
    <property type="entry name" value="BAND 7 PROTEIN-RELATED"/>
    <property type="match status" value="1"/>
</dbReference>
<evidence type="ECO:0000256" key="2">
    <source>
        <dbReference type="ARBA" id="ARBA00023136"/>
    </source>
</evidence>
<reference evidence="3 4" key="1">
    <citation type="submission" date="2016-04" db="EMBL/GenBank/DDBJ databases">
        <title>The genome of Intoshia linei affirms orthonectids as highly simplified spiralians.</title>
        <authorList>
            <person name="Mikhailov K.V."/>
            <person name="Slusarev G.S."/>
            <person name="Nikitin M.A."/>
            <person name="Logacheva M.D."/>
            <person name="Penin A."/>
            <person name="Aleoshin V."/>
            <person name="Panchin Y.V."/>
        </authorList>
    </citation>
    <scope>NUCLEOTIDE SEQUENCE [LARGE SCALE GENOMIC DNA]</scope>
    <source>
        <strain evidence="3">Intl2013</strain>
        <tissue evidence="3">Whole animal</tissue>
    </source>
</reference>
<feature type="non-terminal residue" evidence="3">
    <location>
        <position position="1"/>
    </location>
</feature>
<dbReference type="AlphaFoldDB" id="A0A177APJ0"/>
<protein>
    <submittedName>
        <fullName evidence="3">Uncharacterized protein</fullName>
    </submittedName>
</protein>
<gene>
    <name evidence="3" type="ORF">A3Q56_08360</name>
</gene>
<dbReference type="PRINTS" id="PR00721">
    <property type="entry name" value="STOMATIN"/>
</dbReference>
<proteinExistence type="predicted"/>
<dbReference type="PANTHER" id="PTHR10264:SF127">
    <property type="entry name" value="PODOCIN"/>
    <property type="match status" value="1"/>
</dbReference>
<evidence type="ECO:0000313" key="3">
    <source>
        <dbReference type="EMBL" id="OAF63937.1"/>
    </source>
</evidence>
<organism evidence="3 4">
    <name type="scientific">Intoshia linei</name>
    <dbReference type="NCBI Taxonomy" id="1819745"/>
    <lineage>
        <taxon>Eukaryota</taxon>
        <taxon>Metazoa</taxon>
        <taxon>Spiralia</taxon>
        <taxon>Lophotrochozoa</taxon>
        <taxon>Mesozoa</taxon>
        <taxon>Orthonectida</taxon>
        <taxon>Rhopaluridae</taxon>
        <taxon>Intoshia</taxon>
    </lineage>
</organism>